<protein>
    <recommendedName>
        <fullName evidence="2">Fibroblast growth factor</fullName>
        <shortName evidence="2">FGF</shortName>
    </recommendedName>
</protein>
<dbReference type="EMBL" id="JALNTZ010000010">
    <property type="protein sequence ID" value="KAJ3640239.1"/>
    <property type="molecule type" value="Genomic_DNA"/>
</dbReference>
<name>A0AA38M261_9CUCU</name>
<dbReference type="Pfam" id="PF00167">
    <property type="entry name" value="FGF"/>
    <property type="match status" value="1"/>
</dbReference>
<dbReference type="AlphaFoldDB" id="A0AA38M261"/>
<comment type="similarity">
    <text evidence="1 2">Belongs to the heparin-binding growth factors family.</text>
</comment>
<feature type="compositionally biased region" description="Polar residues" evidence="3">
    <location>
        <begin position="213"/>
        <end position="223"/>
    </location>
</feature>
<accession>A0AA38M261</accession>
<feature type="signal peptide" evidence="2">
    <location>
        <begin position="1"/>
        <end position="20"/>
    </location>
</feature>
<evidence type="ECO:0000313" key="5">
    <source>
        <dbReference type="Proteomes" id="UP001168821"/>
    </source>
</evidence>
<feature type="chain" id="PRO_5041485937" description="Fibroblast growth factor" evidence="2">
    <location>
        <begin position="21"/>
        <end position="391"/>
    </location>
</feature>
<dbReference type="InterPro" id="IPR002209">
    <property type="entry name" value="Fibroblast_GF_fam"/>
</dbReference>
<feature type="compositionally biased region" description="Basic and acidic residues" evidence="3">
    <location>
        <begin position="284"/>
        <end position="300"/>
    </location>
</feature>
<evidence type="ECO:0000256" key="3">
    <source>
        <dbReference type="SAM" id="MobiDB-lite"/>
    </source>
</evidence>
<dbReference type="Proteomes" id="UP001168821">
    <property type="component" value="Unassembled WGS sequence"/>
</dbReference>
<feature type="compositionally biased region" description="Basic residues" evidence="3">
    <location>
        <begin position="316"/>
        <end position="331"/>
    </location>
</feature>
<dbReference type="PRINTS" id="PR00263">
    <property type="entry name" value="HBGFFGF"/>
</dbReference>
<dbReference type="CDD" id="cd23311">
    <property type="entry name" value="beta-trefoil_FGF_Bnl-like"/>
    <property type="match status" value="1"/>
</dbReference>
<dbReference type="InterPro" id="IPR008996">
    <property type="entry name" value="IL1/FGF"/>
</dbReference>
<dbReference type="PROSITE" id="PS00247">
    <property type="entry name" value="HBGF_FGF"/>
    <property type="match status" value="1"/>
</dbReference>
<keyword evidence="5" id="KW-1185">Reference proteome</keyword>
<dbReference type="PRINTS" id="PR00262">
    <property type="entry name" value="IL1HBGF"/>
</dbReference>
<evidence type="ECO:0000256" key="2">
    <source>
        <dbReference type="RuleBase" id="RU049442"/>
    </source>
</evidence>
<dbReference type="SUPFAM" id="SSF50353">
    <property type="entry name" value="Cytokine"/>
    <property type="match status" value="1"/>
</dbReference>
<proteinExistence type="inferred from homology"/>
<organism evidence="4 5">
    <name type="scientific">Zophobas morio</name>
    <dbReference type="NCBI Taxonomy" id="2755281"/>
    <lineage>
        <taxon>Eukaryota</taxon>
        <taxon>Metazoa</taxon>
        <taxon>Ecdysozoa</taxon>
        <taxon>Arthropoda</taxon>
        <taxon>Hexapoda</taxon>
        <taxon>Insecta</taxon>
        <taxon>Pterygota</taxon>
        <taxon>Neoptera</taxon>
        <taxon>Endopterygota</taxon>
        <taxon>Coleoptera</taxon>
        <taxon>Polyphaga</taxon>
        <taxon>Cucujiformia</taxon>
        <taxon>Tenebrionidae</taxon>
        <taxon>Zophobas</taxon>
    </lineage>
</organism>
<feature type="region of interest" description="Disordered" evidence="3">
    <location>
        <begin position="199"/>
        <end position="332"/>
    </location>
</feature>
<dbReference type="Gene3D" id="2.80.10.50">
    <property type="match status" value="1"/>
</dbReference>
<gene>
    <name evidence="4" type="ORF">Zmor_003549</name>
</gene>
<feature type="compositionally biased region" description="Basic residues" evidence="3">
    <location>
        <begin position="266"/>
        <end position="278"/>
    </location>
</feature>
<keyword evidence="2" id="KW-0732">Signal</keyword>
<sequence>MVKALFLGLLAAMMCGFACAAPAPQPELPSRREETTPPPQPPLEDPAARSERSTNLSHVTGTARKIQMFIKNRHLQLLPDGTVNGTTDDTSAYTILQRTTVGIGQMKIQGVATCQYLCMDSCGLLYGSREFGDECIFNETIEQHHYNTYSSTKYSNERRTLYLALNRRGQPRKVQLRARQQLGRLSSYTRVLTRTVAPERAEDLHPLRHHTHMCSSTPTTIESNGRLPTPTADRPIDPPRCRKRRKRKKKKRKCPPDGESETELCHKRHNTSNHRKLQPNRLVKKCENEDSDECQRDVTVNKKKQKNSDRFLSNGPKKKKNAKKGAKKRHPVPVITSTEVATTATDDVTHDEDYGLDSTTHWDWDDSTAVPDVSMSISMSMPGTQTSAQPD</sequence>
<dbReference type="PANTHER" id="PTHR11486">
    <property type="entry name" value="FIBROBLAST GROWTH FACTOR"/>
    <property type="match status" value="1"/>
</dbReference>
<reference evidence="4" key="1">
    <citation type="journal article" date="2023" name="G3 (Bethesda)">
        <title>Whole genome assemblies of Zophobas morio and Tenebrio molitor.</title>
        <authorList>
            <person name="Kaur S."/>
            <person name="Stinson S.A."/>
            <person name="diCenzo G.C."/>
        </authorList>
    </citation>
    <scope>NUCLEOTIDE SEQUENCE</scope>
    <source>
        <strain evidence="4">QUZm001</strain>
    </source>
</reference>
<evidence type="ECO:0000256" key="1">
    <source>
        <dbReference type="ARBA" id="ARBA00007936"/>
    </source>
</evidence>
<comment type="caution">
    <text evidence="4">The sequence shown here is derived from an EMBL/GenBank/DDBJ whole genome shotgun (WGS) entry which is preliminary data.</text>
</comment>
<feature type="compositionally biased region" description="Basic residues" evidence="3">
    <location>
        <begin position="241"/>
        <end position="253"/>
    </location>
</feature>
<evidence type="ECO:0000313" key="4">
    <source>
        <dbReference type="EMBL" id="KAJ3640239.1"/>
    </source>
</evidence>
<dbReference type="SMART" id="SM00442">
    <property type="entry name" value="FGF"/>
    <property type="match status" value="1"/>
</dbReference>
<feature type="region of interest" description="Disordered" evidence="3">
    <location>
        <begin position="25"/>
        <end position="58"/>
    </location>
</feature>
<dbReference type="GO" id="GO:0008083">
    <property type="term" value="F:growth factor activity"/>
    <property type="evidence" value="ECO:0007669"/>
    <property type="project" value="InterPro"/>
</dbReference>